<comment type="caution">
    <text evidence="1">The sequence shown here is derived from an EMBL/GenBank/DDBJ whole genome shotgun (WGS) entry which is preliminary data.</text>
</comment>
<name>M6CJP3_9LEPT</name>
<evidence type="ECO:0000313" key="1">
    <source>
        <dbReference type="EMBL" id="EMJ91944.1"/>
    </source>
</evidence>
<protein>
    <submittedName>
        <fullName evidence="1">Uncharacterized protein</fullName>
    </submittedName>
</protein>
<accession>M6CJP3</accession>
<dbReference type="Proteomes" id="UP000011988">
    <property type="component" value="Unassembled WGS sequence"/>
</dbReference>
<sequence>MNFEFSLKYFKINRFFSCTFWKEIINYFLNSVIKRFFKPTI</sequence>
<dbReference type="PATRIC" id="fig|1218565.3.peg.3792"/>
<reference evidence="1 2" key="1">
    <citation type="submission" date="2013-01" db="EMBL/GenBank/DDBJ databases">
        <authorList>
            <person name="Harkins D.M."/>
            <person name="Durkin A.S."/>
            <person name="Brinkac L.M."/>
            <person name="Haft D.H."/>
            <person name="Selengut J.D."/>
            <person name="Sanka R."/>
            <person name="DePew J."/>
            <person name="Purushe J."/>
            <person name="Galloway R.L."/>
            <person name="Vinetz J.M."/>
            <person name="Sutton G.G."/>
            <person name="Nierman W.C."/>
            <person name="Fouts D.E."/>
        </authorList>
    </citation>
    <scope>NUCLEOTIDE SEQUENCE [LARGE SCALE GENOMIC DNA]</scope>
    <source>
        <strain evidence="1 2">79601</strain>
    </source>
</reference>
<evidence type="ECO:0000313" key="2">
    <source>
        <dbReference type="Proteomes" id="UP000011988"/>
    </source>
</evidence>
<dbReference type="EMBL" id="ANIK01000094">
    <property type="protein sequence ID" value="EMJ91944.1"/>
    <property type="molecule type" value="Genomic_DNA"/>
</dbReference>
<gene>
    <name evidence="1" type="ORF">LEP1GSC194_0677</name>
</gene>
<proteinExistence type="predicted"/>
<organism evidence="1 2">
    <name type="scientific">Leptospira alstonii serovar Sichuan str. 79601</name>
    <dbReference type="NCBI Taxonomy" id="1218565"/>
    <lineage>
        <taxon>Bacteria</taxon>
        <taxon>Pseudomonadati</taxon>
        <taxon>Spirochaetota</taxon>
        <taxon>Spirochaetia</taxon>
        <taxon>Leptospirales</taxon>
        <taxon>Leptospiraceae</taxon>
        <taxon>Leptospira</taxon>
    </lineage>
</organism>
<dbReference type="AlphaFoldDB" id="M6CJP3"/>